<sequence length="173" mass="18641">MRAEQVLLLVTASGGAARESARDALGGVRSSGMDAATRVLVLANRTADSSELLRQVLARHGRSPIAVTMLAPAIWEVQDPHGGTESAWRRLRAAQKRLQADGIEVSCMIGDPDPMTAFEREWKRGGYDEVIVATLPSQLSKWLRIDLPRRIRVAVAGVSITHVVASPDPLGAD</sequence>
<dbReference type="SUPFAM" id="SSF52402">
    <property type="entry name" value="Adenine nucleotide alpha hydrolases-like"/>
    <property type="match status" value="1"/>
</dbReference>
<dbReference type="AlphaFoldDB" id="A0A848DA63"/>
<evidence type="ECO:0008006" key="3">
    <source>
        <dbReference type="Google" id="ProtNLM"/>
    </source>
</evidence>
<gene>
    <name evidence="1" type="ORF">HF519_00570</name>
</gene>
<organism evidence="1 2">
    <name type="scientific">Pseudonocardia bannensis</name>
    <dbReference type="NCBI Taxonomy" id="630973"/>
    <lineage>
        <taxon>Bacteria</taxon>
        <taxon>Bacillati</taxon>
        <taxon>Actinomycetota</taxon>
        <taxon>Actinomycetes</taxon>
        <taxon>Pseudonocardiales</taxon>
        <taxon>Pseudonocardiaceae</taxon>
        <taxon>Pseudonocardia</taxon>
    </lineage>
</organism>
<reference evidence="1 2" key="1">
    <citation type="submission" date="2020-04" db="EMBL/GenBank/DDBJ databases">
        <authorList>
            <person name="Klaysubun C."/>
            <person name="Duangmal K."/>
            <person name="Lipun K."/>
        </authorList>
    </citation>
    <scope>NUCLEOTIDE SEQUENCE [LARGE SCALE GENOMIC DNA]</scope>
    <source>
        <strain evidence="1 2">DSM 45300</strain>
    </source>
</reference>
<evidence type="ECO:0000313" key="1">
    <source>
        <dbReference type="EMBL" id="NMH90113.1"/>
    </source>
</evidence>
<name>A0A848DA63_9PSEU</name>
<dbReference type="InterPro" id="IPR014729">
    <property type="entry name" value="Rossmann-like_a/b/a_fold"/>
</dbReference>
<proteinExistence type="predicted"/>
<dbReference type="Gene3D" id="3.40.50.620">
    <property type="entry name" value="HUPs"/>
    <property type="match status" value="1"/>
</dbReference>
<protein>
    <recommendedName>
        <fullName evidence="3">Universal stress protein</fullName>
    </recommendedName>
</protein>
<dbReference type="EMBL" id="JAAXKZ010000001">
    <property type="protein sequence ID" value="NMH90113.1"/>
    <property type="molecule type" value="Genomic_DNA"/>
</dbReference>
<comment type="caution">
    <text evidence="1">The sequence shown here is derived from an EMBL/GenBank/DDBJ whole genome shotgun (WGS) entry which is preliminary data.</text>
</comment>
<accession>A0A848DA63</accession>
<dbReference type="Proteomes" id="UP000586918">
    <property type="component" value="Unassembled WGS sequence"/>
</dbReference>
<evidence type="ECO:0000313" key="2">
    <source>
        <dbReference type="Proteomes" id="UP000586918"/>
    </source>
</evidence>
<keyword evidence="2" id="KW-1185">Reference proteome</keyword>